<dbReference type="PANTHER" id="PTHR11662">
    <property type="entry name" value="SOLUTE CARRIER FAMILY 17"/>
    <property type="match status" value="1"/>
</dbReference>
<evidence type="ECO:0000256" key="4">
    <source>
        <dbReference type="ARBA" id="ARBA00022989"/>
    </source>
</evidence>
<keyword evidence="3 6" id="KW-0812">Transmembrane</keyword>
<dbReference type="EMBL" id="VIGD01000009">
    <property type="protein sequence ID" value="TQE90754.1"/>
    <property type="molecule type" value="Genomic_DNA"/>
</dbReference>
<dbReference type="OrthoDB" id="6360at2"/>
<keyword evidence="5 6" id="KW-0472">Membrane</keyword>
<feature type="transmembrane region" description="Helical" evidence="6">
    <location>
        <begin position="174"/>
        <end position="191"/>
    </location>
</feature>
<evidence type="ECO:0000256" key="5">
    <source>
        <dbReference type="ARBA" id="ARBA00023136"/>
    </source>
</evidence>
<comment type="caution">
    <text evidence="8">The sequence shown here is derived from an EMBL/GenBank/DDBJ whole genome shotgun (WGS) entry which is preliminary data.</text>
</comment>
<feature type="transmembrane region" description="Helical" evidence="6">
    <location>
        <begin position="108"/>
        <end position="131"/>
    </location>
</feature>
<dbReference type="PANTHER" id="PTHR11662:SF450">
    <property type="entry name" value="BLR1003 PROTEIN"/>
    <property type="match status" value="1"/>
</dbReference>
<gene>
    <name evidence="8" type="ORF">FKZ59_08355</name>
</gene>
<protein>
    <submittedName>
        <fullName evidence="8">MFS transporter</fullName>
    </submittedName>
</protein>
<dbReference type="InterPro" id="IPR036259">
    <property type="entry name" value="MFS_trans_sf"/>
</dbReference>
<evidence type="ECO:0000256" key="3">
    <source>
        <dbReference type="ARBA" id="ARBA00022692"/>
    </source>
</evidence>
<dbReference type="Gene3D" id="1.20.1250.20">
    <property type="entry name" value="MFS general substrate transporter like domains"/>
    <property type="match status" value="2"/>
</dbReference>
<dbReference type="Pfam" id="PF07690">
    <property type="entry name" value="MFS_1"/>
    <property type="match status" value="1"/>
</dbReference>
<accession>A0A540V1W3</accession>
<dbReference type="SUPFAM" id="SSF103473">
    <property type="entry name" value="MFS general substrate transporter"/>
    <property type="match status" value="1"/>
</dbReference>
<dbReference type="GO" id="GO:0022857">
    <property type="term" value="F:transmembrane transporter activity"/>
    <property type="evidence" value="ECO:0007669"/>
    <property type="project" value="InterPro"/>
</dbReference>
<dbReference type="Proteomes" id="UP000315753">
    <property type="component" value="Unassembled WGS sequence"/>
</dbReference>
<evidence type="ECO:0000256" key="6">
    <source>
        <dbReference type="SAM" id="Phobius"/>
    </source>
</evidence>
<organism evidence="8 9">
    <name type="scientific">Ureibacillus terrenus</name>
    <dbReference type="NCBI Taxonomy" id="118246"/>
    <lineage>
        <taxon>Bacteria</taxon>
        <taxon>Bacillati</taxon>
        <taxon>Bacillota</taxon>
        <taxon>Bacilli</taxon>
        <taxon>Bacillales</taxon>
        <taxon>Caryophanaceae</taxon>
        <taxon>Ureibacillus</taxon>
    </lineage>
</organism>
<dbReference type="PROSITE" id="PS50850">
    <property type="entry name" value="MFS"/>
    <property type="match status" value="1"/>
</dbReference>
<dbReference type="InterPro" id="IPR011701">
    <property type="entry name" value="MFS"/>
</dbReference>
<keyword evidence="4 6" id="KW-1133">Transmembrane helix</keyword>
<evidence type="ECO:0000313" key="8">
    <source>
        <dbReference type="EMBL" id="TQE90754.1"/>
    </source>
</evidence>
<feature type="transmembrane region" description="Helical" evidence="6">
    <location>
        <begin position="397"/>
        <end position="414"/>
    </location>
</feature>
<feature type="transmembrane region" description="Helical" evidence="6">
    <location>
        <begin position="12"/>
        <end position="31"/>
    </location>
</feature>
<reference evidence="8 9" key="1">
    <citation type="submission" date="2019-06" db="EMBL/GenBank/DDBJ databases">
        <title>Genome sequence of Ureibacillus terrenus.</title>
        <authorList>
            <person name="Maclea K.S."/>
            <person name="Simoes M."/>
        </authorList>
    </citation>
    <scope>NUCLEOTIDE SEQUENCE [LARGE SCALE GENOMIC DNA]</scope>
    <source>
        <strain evidence="8 9">ATCC BAA-384</strain>
    </source>
</reference>
<evidence type="ECO:0000256" key="2">
    <source>
        <dbReference type="ARBA" id="ARBA00022448"/>
    </source>
</evidence>
<name>A0A540V1W3_9BACL</name>
<proteinExistence type="predicted"/>
<feature type="transmembrane region" description="Helical" evidence="6">
    <location>
        <begin position="354"/>
        <end position="377"/>
    </location>
</feature>
<feature type="transmembrane region" description="Helical" evidence="6">
    <location>
        <begin position="83"/>
        <end position="102"/>
    </location>
</feature>
<feature type="transmembrane region" description="Helical" evidence="6">
    <location>
        <begin position="54"/>
        <end position="76"/>
    </location>
</feature>
<evidence type="ECO:0000256" key="1">
    <source>
        <dbReference type="ARBA" id="ARBA00004651"/>
    </source>
</evidence>
<keyword evidence="2" id="KW-0813">Transport</keyword>
<feature type="transmembrane region" description="Helical" evidence="6">
    <location>
        <begin position="300"/>
        <end position="316"/>
    </location>
</feature>
<feature type="domain" description="Major facilitator superfamily (MFS) profile" evidence="7">
    <location>
        <begin position="18"/>
        <end position="425"/>
    </location>
</feature>
<dbReference type="InterPro" id="IPR050382">
    <property type="entry name" value="MFS_Na/Anion_cotransporter"/>
</dbReference>
<dbReference type="InterPro" id="IPR020846">
    <property type="entry name" value="MFS_dom"/>
</dbReference>
<dbReference type="AlphaFoldDB" id="A0A540V1W3"/>
<sequence>MGENQKSKGGPSIMRWIILGFLFLISVLNYTDKSVLGLAADPIMKQLDLSYDQFGFVGSVFFFAYAFGSIIIGSLTYRFHSKYLLIFIAIGWTLSMIPAYFVESLAQLAILRAVLGFFEGGTYGVCIMHLARWFASLQRGAATAIMTSGTTVGTYVAAPLIVLAITGLGWQHTFALLGLASLIWATAFFFIRKEPKEPIVEEVKSLASNQEVPFSKVLKVFFNPYVLSILCVGFVSMWITTWVLTWAPTYLTKIVGLEPSTMSVVYAGMGITGACFAILLGRFTDILFKKNKSLIKSYDRVLVTVLIVGAVAYAATTFVTSPVLACVFLGIGLVMNTTLLPLNTAIKSMIIPKNLVGTVSGLSLSISSMAGVIGPWVTGALVTLAGENIRSGFNTGVLVIVTLYVFTAVVLLATRKMKITADAKEKERALQVANQELEVVPEQ</sequence>
<feature type="transmembrane region" description="Helical" evidence="6">
    <location>
        <begin position="322"/>
        <end position="342"/>
    </location>
</feature>
<evidence type="ECO:0000313" key="9">
    <source>
        <dbReference type="Proteomes" id="UP000315753"/>
    </source>
</evidence>
<comment type="subcellular location">
    <subcellularLocation>
        <location evidence="1">Cell membrane</location>
        <topology evidence="1">Multi-pass membrane protein</topology>
    </subcellularLocation>
</comment>
<keyword evidence="9" id="KW-1185">Reference proteome</keyword>
<evidence type="ECO:0000259" key="7">
    <source>
        <dbReference type="PROSITE" id="PS50850"/>
    </source>
</evidence>
<dbReference type="GO" id="GO:0005886">
    <property type="term" value="C:plasma membrane"/>
    <property type="evidence" value="ECO:0007669"/>
    <property type="project" value="UniProtKB-SubCell"/>
</dbReference>
<feature type="transmembrane region" description="Helical" evidence="6">
    <location>
        <begin position="264"/>
        <end position="288"/>
    </location>
</feature>
<feature type="transmembrane region" description="Helical" evidence="6">
    <location>
        <begin position="143"/>
        <end position="168"/>
    </location>
</feature>
<feature type="transmembrane region" description="Helical" evidence="6">
    <location>
        <begin position="225"/>
        <end position="244"/>
    </location>
</feature>